<evidence type="ECO:0000313" key="3">
    <source>
        <dbReference type="EMBL" id="GIF70997.1"/>
    </source>
</evidence>
<evidence type="ECO:0000313" key="4">
    <source>
        <dbReference type="Proteomes" id="UP000604117"/>
    </source>
</evidence>
<dbReference type="InterPro" id="IPR036388">
    <property type="entry name" value="WH-like_DNA-bd_sf"/>
</dbReference>
<proteinExistence type="inferred from homology"/>
<dbReference type="CDD" id="cd00090">
    <property type="entry name" value="HTH_ARSR"/>
    <property type="match status" value="1"/>
</dbReference>
<dbReference type="SUPFAM" id="SSF46785">
    <property type="entry name" value="Winged helix' DNA-binding domain"/>
    <property type="match status" value="1"/>
</dbReference>
<dbReference type="EMBL" id="BONE01000002">
    <property type="protein sequence ID" value="GIF70997.1"/>
    <property type="molecule type" value="Genomic_DNA"/>
</dbReference>
<dbReference type="SUPFAM" id="SSF53067">
    <property type="entry name" value="Actin-like ATPase domain"/>
    <property type="match status" value="1"/>
</dbReference>
<dbReference type="Gene3D" id="3.30.420.40">
    <property type="match status" value="2"/>
</dbReference>
<protein>
    <submittedName>
        <fullName evidence="3">MarR family transcriptional regulator</fullName>
    </submittedName>
</protein>
<dbReference type="Gene3D" id="1.10.10.10">
    <property type="entry name" value="Winged helix-like DNA-binding domain superfamily/Winged helix DNA-binding domain"/>
    <property type="match status" value="1"/>
</dbReference>
<reference evidence="3 4" key="1">
    <citation type="submission" date="2021-01" db="EMBL/GenBank/DDBJ databases">
        <title>Whole genome shotgun sequence of Asanoa siamensis NBRC 107932.</title>
        <authorList>
            <person name="Komaki H."/>
            <person name="Tamura T."/>
        </authorList>
    </citation>
    <scope>NUCLEOTIDE SEQUENCE [LARGE SCALE GENOMIC DNA]</scope>
    <source>
        <strain evidence="3 4">NBRC 107932</strain>
    </source>
</reference>
<organism evidence="3 4">
    <name type="scientific">Asanoa siamensis</name>
    <dbReference type="NCBI Taxonomy" id="926357"/>
    <lineage>
        <taxon>Bacteria</taxon>
        <taxon>Bacillati</taxon>
        <taxon>Actinomycetota</taxon>
        <taxon>Actinomycetes</taxon>
        <taxon>Micromonosporales</taxon>
        <taxon>Micromonosporaceae</taxon>
        <taxon>Asanoa</taxon>
    </lineage>
</organism>
<feature type="domain" description="HTH marR-type" evidence="2">
    <location>
        <begin position="11"/>
        <end position="66"/>
    </location>
</feature>
<dbReference type="RefSeq" id="WP_203710475.1">
    <property type="nucleotide sequence ID" value="NZ_BONE01000002.1"/>
</dbReference>
<dbReference type="InterPro" id="IPR043129">
    <property type="entry name" value="ATPase_NBD"/>
</dbReference>
<dbReference type="PANTHER" id="PTHR18964:SF149">
    <property type="entry name" value="BIFUNCTIONAL UDP-N-ACETYLGLUCOSAMINE 2-EPIMERASE_N-ACETYLMANNOSAMINE KINASE"/>
    <property type="match status" value="1"/>
</dbReference>
<dbReference type="InterPro" id="IPR000835">
    <property type="entry name" value="HTH_MarR-typ"/>
</dbReference>
<comment type="caution">
    <text evidence="3">The sequence shown here is derived from an EMBL/GenBank/DDBJ whole genome shotgun (WGS) entry which is preliminary data.</text>
</comment>
<dbReference type="Pfam" id="PF00480">
    <property type="entry name" value="ROK"/>
    <property type="match status" value="1"/>
</dbReference>
<dbReference type="Pfam" id="PF12802">
    <property type="entry name" value="MarR_2"/>
    <property type="match status" value="1"/>
</dbReference>
<gene>
    <name evidence="3" type="ORF">Asi02nite_05150</name>
</gene>
<name>A0ABQ4CI66_9ACTN</name>
<keyword evidence="4" id="KW-1185">Reference proteome</keyword>
<accession>A0ABQ4CI66</accession>
<comment type="similarity">
    <text evidence="1">Belongs to the ROK (NagC/XylR) family.</text>
</comment>
<evidence type="ECO:0000259" key="2">
    <source>
        <dbReference type="Pfam" id="PF12802"/>
    </source>
</evidence>
<dbReference type="InterPro" id="IPR000600">
    <property type="entry name" value="ROK"/>
</dbReference>
<evidence type="ECO:0000256" key="1">
    <source>
        <dbReference type="ARBA" id="ARBA00006479"/>
    </source>
</evidence>
<sequence>MSNGSTGWPSLTPATRAAAVELLRHGPLPRSALARRLGLSAGSVTRLVAPLLAGGLVAPVGPGRDGGVGRPTTPLDVVATGHRFVGVKLTGSHGYAVLTDLRSTVLSRVDGPLPGDRSPSDVVAGVADLVAACAGGAALTGVGVSLGGRAADHRVVTAAPYLGWSGDVDLGALVTAATGVPAVVDNDVLALTRATHWFGAARGGDRFALVTVGVGIGYGLVVHDRLVDSDDAGVGLVAHLRLDPLGPLCARGHRGCAEAMLASGKIRDAVAVGRGRVSSYDECLDLAVAGDPVAARVVGDAGRALGRLVAMIANLTMVPVVVLSGDGVRLASVAPEAVAEGLAAERDPAADPVAVEIHPGGFDEWARGAAVTAIQSFTLSGDGPVARH</sequence>
<dbReference type="InterPro" id="IPR011991">
    <property type="entry name" value="ArsR-like_HTH"/>
</dbReference>
<dbReference type="Proteomes" id="UP000604117">
    <property type="component" value="Unassembled WGS sequence"/>
</dbReference>
<dbReference type="InterPro" id="IPR036390">
    <property type="entry name" value="WH_DNA-bd_sf"/>
</dbReference>
<dbReference type="PANTHER" id="PTHR18964">
    <property type="entry name" value="ROK (REPRESSOR, ORF, KINASE) FAMILY"/>
    <property type="match status" value="1"/>
</dbReference>